<evidence type="ECO:0000256" key="7">
    <source>
        <dbReference type="ARBA" id="ARBA00022801"/>
    </source>
</evidence>
<evidence type="ECO:0000256" key="6">
    <source>
        <dbReference type="ARBA" id="ARBA00022723"/>
    </source>
</evidence>
<comment type="similarity">
    <text evidence="3">Belongs to the PPase family.</text>
</comment>
<comment type="subcellular location">
    <subcellularLocation>
        <location evidence="2">Cytoplasm</location>
    </subcellularLocation>
</comment>
<dbReference type="PROSITE" id="PS00387">
    <property type="entry name" value="PPASE"/>
    <property type="match status" value="1"/>
</dbReference>
<organism evidence="11 12">
    <name type="scientific">Cardiocondyla obscurior</name>
    <dbReference type="NCBI Taxonomy" id="286306"/>
    <lineage>
        <taxon>Eukaryota</taxon>
        <taxon>Metazoa</taxon>
        <taxon>Ecdysozoa</taxon>
        <taxon>Arthropoda</taxon>
        <taxon>Hexapoda</taxon>
        <taxon>Insecta</taxon>
        <taxon>Pterygota</taxon>
        <taxon>Neoptera</taxon>
        <taxon>Endopterygota</taxon>
        <taxon>Hymenoptera</taxon>
        <taxon>Apocrita</taxon>
        <taxon>Aculeata</taxon>
        <taxon>Formicoidea</taxon>
        <taxon>Formicidae</taxon>
        <taxon>Myrmicinae</taxon>
        <taxon>Cardiocondyla</taxon>
    </lineage>
</organism>
<evidence type="ECO:0000256" key="8">
    <source>
        <dbReference type="ARBA" id="ARBA00022842"/>
    </source>
</evidence>
<keyword evidence="7" id="KW-0378">Hydrolase</keyword>
<dbReference type="FunFam" id="3.90.80.10:FF:000004">
    <property type="entry name" value="Inorganic pyrophosphatase"/>
    <property type="match status" value="1"/>
</dbReference>
<dbReference type="GO" id="GO:0004427">
    <property type="term" value="F:inorganic diphosphate phosphatase activity"/>
    <property type="evidence" value="ECO:0007669"/>
    <property type="project" value="UniProtKB-EC"/>
</dbReference>
<evidence type="ECO:0000256" key="3">
    <source>
        <dbReference type="ARBA" id="ARBA00006220"/>
    </source>
</evidence>
<protein>
    <recommendedName>
        <fullName evidence="10">Inorganic pyrophosphatase</fullName>
        <ecNumber evidence="4">3.6.1.1</ecNumber>
    </recommendedName>
    <alternativeName>
        <fullName evidence="9">Pyrophosphate phospho-hydrolase</fullName>
    </alternativeName>
</protein>
<evidence type="ECO:0000256" key="5">
    <source>
        <dbReference type="ARBA" id="ARBA00022490"/>
    </source>
</evidence>
<dbReference type="InterPro" id="IPR008162">
    <property type="entry name" value="Pyrophosphatase"/>
</dbReference>
<evidence type="ECO:0000313" key="12">
    <source>
        <dbReference type="Proteomes" id="UP001430953"/>
    </source>
</evidence>
<dbReference type="Gene3D" id="3.90.80.10">
    <property type="entry name" value="Inorganic pyrophosphatase"/>
    <property type="match status" value="1"/>
</dbReference>
<evidence type="ECO:0000256" key="4">
    <source>
        <dbReference type="ARBA" id="ARBA00012146"/>
    </source>
</evidence>
<comment type="caution">
    <text evidence="11">The sequence shown here is derived from an EMBL/GenBank/DDBJ whole genome shotgun (WGS) entry which is preliminary data.</text>
</comment>
<gene>
    <name evidence="11" type="ORF">PUN28_002320</name>
</gene>
<dbReference type="InterPro" id="IPR036649">
    <property type="entry name" value="Pyrophosphatase_sf"/>
</dbReference>
<comment type="cofactor">
    <cofactor evidence="1">
        <name>Mg(2+)</name>
        <dbReference type="ChEBI" id="CHEBI:18420"/>
    </cofactor>
</comment>
<evidence type="ECO:0000256" key="1">
    <source>
        <dbReference type="ARBA" id="ARBA00001946"/>
    </source>
</evidence>
<dbReference type="AlphaFoldDB" id="A0AAW2GTG0"/>
<evidence type="ECO:0000313" key="11">
    <source>
        <dbReference type="EMBL" id="KAL0130592.1"/>
    </source>
</evidence>
<dbReference type="GO" id="GO:0000287">
    <property type="term" value="F:magnesium ion binding"/>
    <property type="evidence" value="ECO:0007669"/>
    <property type="project" value="InterPro"/>
</dbReference>
<evidence type="ECO:0000256" key="2">
    <source>
        <dbReference type="ARBA" id="ARBA00004496"/>
    </source>
</evidence>
<dbReference type="PANTHER" id="PTHR10286">
    <property type="entry name" value="INORGANIC PYROPHOSPHATASE"/>
    <property type="match status" value="1"/>
</dbReference>
<dbReference type="Proteomes" id="UP001430953">
    <property type="component" value="Unassembled WGS sequence"/>
</dbReference>
<evidence type="ECO:0000256" key="10">
    <source>
        <dbReference type="ARBA" id="ARBA00040300"/>
    </source>
</evidence>
<keyword evidence="12" id="KW-1185">Reference proteome</keyword>
<proteinExistence type="inferred from homology"/>
<dbReference type="Pfam" id="PF00719">
    <property type="entry name" value="Pyrophosphatase"/>
    <property type="match status" value="1"/>
</dbReference>
<dbReference type="SUPFAM" id="SSF50324">
    <property type="entry name" value="Inorganic pyrophosphatase"/>
    <property type="match status" value="1"/>
</dbReference>
<keyword evidence="8" id="KW-0460">Magnesium</keyword>
<keyword evidence="6" id="KW-0479">Metal-binding</keyword>
<keyword evidence="5" id="KW-0963">Cytoplasm</keyword>
<dbReference type="CDD" id="cd00412">
    <property type="entry name" value="pyrophosphatase"/>
    <property type="match status" value="1"/>
</dbReference>
<dbReference type="GO" id="GO:0005737">
    <property type="term" value="C:cytoplasm"/>
    <property type="evidence" value="ECO:0007669"/>
    <property type="project" value="UniProtKB-SubCell"/>
</dbReference>
<dbReference type="EMBL" id="JADYXP020000002">
    <property type="protein sequence ID" value="KAL0130592.1"/>
    <property type="molecule type" value="Genomic_DNA"/>
</dbReference>
<dbReference type="GO" id="GO:0006796">
    <property type="term" value="P:phosphate-containing compound metabolic process"/>
    <property type="evidence" value="ECO:0007669"/>
    <property type="project" value="InterPro"/>
</dbReference>
<dbReference type="EC" id="3.6.1.1" evidence="4"/>
<accession>A0AAW2GTG0</accession>
<sequence length="332" mass="37354">MFSGTLHVLRCYGLAKLATPLRLVATGRPAFTGLAATAKLRRDMSFTTVERGALNSTDYRVFFKNESGVPISPMHDIPLYASEDNKVLHMIVEIPRWTNAKMEICLKEPLNPIKQDVKKGKLRFVANCFPHHGYIWNYGALPQTWENPDVLDEATGCKGDNDPIDVLEIGYKVAKRGEILKVKVLGTVALIDEGETDWKIIVIDVNDPLADQMNDVSDIEKHCPGLLKATIEWFKIYKIPDGKPENQFAFNGEAKTREFALHIIEDVHQHWQNLVKQEGSSAEINCSNVSVDESPFKITTEAAEEILSKAPEPIEPQAVEPIVDKWHYVHLK</sequence>
<reference evidence="11 12" key="1">
    <citation type="submission" date="2023-03" db="EMBL/GenBank/DDBJ databases">
        <title>High recombination rates correlate with genetic variation in Cardiocondyla obscurior ants.</title>
        <authorList>
            <person name="Errbii M."/>
        </authorList>
    </citation>
    <scope>NUCLEOTIDE SEQUENCE [LARGE SCALE GENOMIC DNA]</scope>
    <source>
        <strain evidence="11">Alpha-2009</strain>
        <tissue evidence="11">Whole body</tissue>
    </source>
</reference>
<name>A0AAW2GTG0_9HYME</name>
<evidence type="ECO:0000256" key="9">
    <source>
        <dbReference type="ARBA" id="ARBA00032535"/>
    </source>
</evidence>